<dbReference type="InterPro" id="IPR005106">
    <property type="entry name" value="Asp/hSer_DH_NAD-bd"/>
</dbReference>
<comment type="catalytic activity">
    <reaction evidence="6">
        <text>L-aspartate + NADP(+) + H2O = oxaloacetate + NH4(+) + NADPH + H(+)</text>
        <dbReference type="Rhea" id="RHEA:11784"/>
        <dbReference type="ChEBI" id="CHEBI:15377"/>
        <dbReference type="ChEBI" id="CHEBI:15378"/>
        <dbReference type="ChEBI" id="CHEBI:16452"/>
        <dbReference type="ChEBI" id="CHEBI:28938"/>
        <dbReference type="ChEBI" id="CHEBI:29991"/>
        <dbReference type="ChEBI" id="CHEBI:57783"/>
        <dbReference type="ChEBI" id="CHEBI:58349"/>
        <dbReference type="EC" id="1.4.1.21"/>
    </reaction>
</comment>
<reference evidence="9 10" key="1">
    <citation type="submission" date="2016-09" db="EMBL/GenBank/DDBJ databases">
        <title>Complete genome sequence of the Lysinibacillus sphaericus LMG 22257, a specie of Bacillus with ureolytic activity that can effectively biodeposit calcium carbonate.</title>
        <authorList>
            <person name="Yan W."/>
        </authorList>
    </citation>
    <scope>NUCLEOTIDE SEQUENCE [LARGE SCALE GENOMIC DNA]</scope>
    <source>
        <strain evidence="9 10">LMG 22257</strain>
    </source>
</reference>
<dbReference type="PIRSF" id="PIRSF005227">
    <property type="entry name" value="Asp_dh_NAD_syn"/>
    <property type="match status" value="1"/>
</dbReference>
<dbReference type="GO" id="GO:0033735">
    <property type="term" value="F:aspartate dehydrogenase [NAD(P)+] activity"/>
    <property type="evidence" value="ECO:0007669"/>
    <property type="project" value="UniProtKB-EC"/>
</dbReference>
<accession>A0A1D8JJT0</accession>
<keyword evidence="2 6" id="KW-0662">Pyridine nucleotide biosynthesis</keyword>
<dbReference type="NCBIfam" id="TIGR03855">
    <property type="entry name" value="NAD_NadX"/>
    <property type="match status" value="1"/>
</dbReference>
<evidence type="ECO:0000256" key="1">
    <source>
        <dbReference type="ARBA" id="ARBA00008331"/>
    </source>
</evidence>
<keyword evidence="4 6" id="KW-0560">Oxidoreductase</keyword>
<sequence>MKIGLIGCGSIGQFLLEKINKDKLFPHYKVSAVFDAREKSVAKLKELSEQYQFESFQDLDAFLDSDIDVVVECANIQFVNDYATKIVERSDLLLISIGALANTYLYDEITSIAKTNGNKVYLPAGAIGGLDIVKAANVMGGLHTVKLVSRKPSKALSGELIANETILFEGTAREAIEKFPKNANVAIALSLAGIGIEKTAVIIIADPNVDKNIHTIQVNGEFGQTEITISNNPSPTNPKTSYLTSLSILSALQSLKQQISIG</sequence>
<evidence type="ECO:0000259" key="8">
    <source>
        <dbReference type="Pfam" id="PF03447"/>
    </source>
</evidence>
<dbReference type="InterPro" id="IPR002811">
    <property type="entry name" value="Asp_DH"/>
</dbReference>
<dbReference type="NCBIfam" id="NF009829">
    <property type="entry name" value="PRK13303.1-4"/>
    <property type="match status" value="1"/>
</dbReference>
<feature type="binding site" evidence="6">
    <location>
        <position position="184"/>
    </location>
    <ligand>
        <name>NAD(+)</name>
        <dbReference type="ChEBI" id="CHEBI:57540"/>
    </ligand>
</feature>
<dbReference type="Gene3D" id="3.30.360.10">
    <property type="entry name" value="Dihydrodipicolinate Reductase, domain 2"/>
    <property type="match status" value="1"/>
</dbReference>
<evidence type="ECO:0000256" key="2">
    <source>
        <dbReference type="ARBA" id="ARBA00022642"/>
    </source>
</evidence>
<keyword evidence="10" id="KW-1185">Reference proteome</keyword>
<evidence type="ECO:0000256" key="6">
    <source>
        <dbReference type="HAMAP-Rule" id="MF_01265"/>
    </source>
</evidence>
<evidence type="ECO:0000313" key="9">
    <source>
        <dbReference type="EMBL" id="AOV08940.1"/>
    </source>
</evidence>
<dbReference type="PANTHER" id="PTHR31873:SF6">
    <property type="entry name" value="ASPARTATE DEHYDROGENASE DOMAIN-CONTAINING PROTEIN"/>
    <property type="match status" value="1"/>
</dbReference>
<dbReference type="UniPathway" id="UPA00253">
    <property type="reaction ID" value="UER00456"/>
</dbReference>
<dbReference type="SUPFAM" id="SSF51735">
    <property type="entry name" value="NAD(P)-binding Rossmann-fold domains"/>
    <property type="match status" value="1"/>
</dbReference>
<dbReference type="GO" id="GO:0016639">
    <property type="term" value="F:oxidoreductase activity, acting on the CH-NH2 group of donors, NAD or NADP as acceptor"/>
    <property type="evidence" value="ECO:0007669"/>
    <property type="project" value="UniProtKB-UniRule"/>
</dbReference>
<dbReference type="InterPro" id="IPR011182">
    <property type="entry name" value="L-Asp_DH"/>
</dbReference>
<evidence type="ECO:0000259" key="7">
    <source>
        <dbReference type="Pfam" id="PF01958"/>
    </source>
</evidence>
<dbReference type="AlphaFoldDB" id="A0A1D8JJT0"/>
<dbReference type="GO" id="GO:0050661">
    <property type="term" value="F:NADP binding"/>
    <property type="evidence" value="ECO:0007669"/>
    <property type="project" value="UniProtKB-UniRule"/>
</dbReference>
<dbReference type="HAMAP" id="MF_01265">
    <property type="entry name" value="NadX"/>
    <property type="match status" value="1"/>
</dbReference>
<evidence type="ECO:0000256" key="3">
    <source>
        <dbReference type="ARBA" id="ARBA00022857"/>
    </source>
</evidence>
<dbReference type="EMBL" id="CP017560">
    <property type="protein sequence ID" value="AOV08940.1"/>
    <property type="molecule type" value="Genomic_DNA"/>
</dbReference>
<comment type="function">
    <text evidence="6">Specifically catalyzes the NAD or NADP-dependent dehydrogenation of L-aspartate to iminoaspartate.</text>
</comment>
<feature type="active site" evidence="6">
    <location>
        <position position="214"/>
    </location>
</feature>
<proteinExistence type="inferred from homology"/>
<organism evidence="9 10">
    <name type="scientific">Sporosarcina ureilytica</name>
    <dbReference type="NCBI Taxonomy" id="298596"/>
    <lineage>
        <taxon>Bacteria</taxon>
        <taxon>Bacillati</taxon>
        <taxon>Bacillota</taxon>
        <taxon>Bacilli</taxon>
        <taxon>Bacillales</taxon>
        <taxon>Caryophanaceae</taxon>
        <taxon>Sporosarcina</taxon>
    </lineage>
</organism>
<comment type="similarity">
    <text evidence="1 6">Belongs to the L-aspartate dehydrogenase family.</text>
</comment>
<dbReference type="GO" id="GO:0051287">
    <property type="term" value="F:NAD binding"/>
    <property type="evidence" value="ECO:0007669"/>
    <property type="project" value="UniProtKB-UniRule"/>
</dbReference>
<feature type="binding site" evidence="6">
    <location>
        <position position="126"/>
    </location>
    <ligand>
        <name>NAD(+)</name>
        <dbReference type="ChEBI" id="CHEBI:57540"/>
    </ligand>
</feature>
<dbReference type="NCBIfam" id="NF009828">
    <property type="entry name" value="PRK13303.1-3"/>
    <property type="match status" value="1"/>
</dbReference>
<dbReference type="RefSeq" id="WP_075529107.1">
    <property type="nucleotide sequence ID" value="NZ_CP017560.1"/>
</dbReference>
<dbReference type="InterPro" id="IPR020626">
    <property type="entry name" value="Asp_DH_prok"/>
</dbReference>
<feature type="domain" description="Aspartate dehydrogenase" evidence="7">
    <location>
        <begin position="162"/>
        <end position="248"/>
    </location>
</feature>
<evidence type="ECO:0000256" key="4">
    <source>
        <dbReference type="ARBA" id="ARBA00023002"/>
    </source>
</evidence>
<dbReference type="Gene3D" id="3.40.50.720">
    <property type="entry name" value="NAD(P)-binding Rossmann-like Domain"/>
    <property type="match status" value="1"/>
</dbReference>
<evidence type="ECO:0000256" key="5">
    <source>
        <dbReference type="ARBA" id="ARBA00023027"/>
    </source>
</evidence>
<dbReference type="SUPFAM" id="SSF55347">
    <property type="entry name" value="Glyceraldehyde-3-phosphate dehydrogenase-like, C-terminal domain"/>
    <property type="match status" value="1"/>
</dbReference>
<dbReference type="Pfam" id="PF03447">
    <property type="entry name" value="NAD_binding_3"/>
    <property type="match status" value="1"/>
</dbReference>
<dbReference type="EC" id="1.4.1.21" evidence="6"/>
<dbReference type="Proteomes" id="UP000185746">
    <property type="component" value="Chromosome"/>
</dbReference>
<protein>
    <recommendedName>
        <fullName evidence="6">L-aspartate dehydrogenase</fullName>
        <ecNumber evidence="6">1.4.1.21</ecNumber>
    </recommendedName>
</protein>
<feature type="domain" description="Aspartate/homoserine dehydrogenase NAD-binding" evidence="8">
    <location>
        <begin position="7"/>
        <end position="123"/>
    </location>
</feature>
<name>A0A1D8JJT0_9BACL</name>
<dbReference type="GO" id="GO:0009435">
    <property type="term" value="P:NAD+ biosynthetic process"/>
    <property type="evidence" value="ECO:0007669"/>
    <property type="project" value="UniProtKB-UniRule"/>
</dbReference>
<keyword evidence="5 6" id="KW-0520">NAD</keyword>
<dbReference type="PANTHER" id="PTHR31873">
    <property type="entry name" value="L-ASPARTATE DEHYDROGENASE-RELATED"/>
    <property type="match status" value="1"/>
</dbReference>
<dbReference type="KEGG" id="surl:BI350_16210"/>
<dbReference type="Pfam" id="PF01958">
    <property type="entry name" value="Asp_DH_C"/>
    <property type="match status" value="1"/>
</dbReference>
<dbReference type="InterPro" id="IPR022487">
    <property type="entry name" value="Asp_DH_arc"/>
</dbReference>
<comment type="pathway">
    <text evidence="6">Cofactor biosynthesis; NAD(+) biosynthesis; iminoaspartate from L-aspartate (dehydrogenase route): step 1/1.</text>
</comment>
<gene>
    <name evidence="6" type="primary">nadX</name>
    <name evidence="9" type="ORF">BI350_16210</name>
</gene>
<keyword evidence="3 6" id="KW-0521">NADP</keyword>
<comment type="catalytic activity">
    <reaction evidence="6">
        <text>L-aspartate + NAD(+) + H2O = oxaloacetate + NH4(+) + NADH + H(+)</text>
        <dbReference type="Rhea" id="RHEA:11788"/>
        <dbReference type="ChEBI" id="CHEBI:15377"/>
        <dbReference type="ChEBI" id="CHEBI:15378"/>
        <dbReference type="ChEBI" id="CHEBI:16452"/>
        <dbReference type="ChEBI" id="CHEBI:28938"/>
        <dbReference type="ChEBI" id="CHEBI:29991"/>
        <dbReference type="ChEBI" id="CHEBI:57540"/>
        <dbReference type="ChEBI" id="CHEBI:57945"/>
        <dbReference type="EC" id="1.4.1.21"/>
    </reaction>
</comment>
<dbReference type="InterPro" id="IPR036291">
    <property type="entry name" value="NAD(P)-bd_dom_sf"/>
</dbReference>
<comment type="miscellaneous">
    <text evidence="6">The iminoaspartate product is unstable in aqueous solution and can decompose to oxaloacetate and ammonia.</text>
</comment>
<evidence type="ECO:0000313" key="10">
    <source>
        <dbReference type="Proteomes" id="UP000185746"/>
    </source>
</evidence>